<dbReference type="GO" id="GO:0017061">
    <property type="term" value="F:S-methyl-5-thioadenosine phosphorylase activity"/>
    <property type="evidence" value="ECO:0007669"/>
    <property type="project" value="UniProtKB-UniRule"/>
</dbReference>
<dbReference type="OrthoDB" id="431409at2759"/>
<dbReference type="InterPro" id="IPR018099">
    <property type="entry name" value="Purine_phosphorylase-2_CS"/>
</dbReference>
<dbReference type="AlphaFoldDB" id="C4WTU3"/>
<feature type="binding site" evidence="4">
    <location>
        <begin position="55"/>
        <end position="56"/>
    </location>
    <ligand>
        <name>phosphate</name>
        <dbReference type="ChEBI" id="CHEBI:43474"/>
    </ligand>
</feature>
<dbReference type="PROSITE" id="PS01240">
    <property type="entry name" value="PNP_MTAP_2"/>
    <property type="match status" value="1"/>
</dbReference>
<gene>
    <name evidence="6" type="primary">ACYPI004629</name>
</gene>
<comment type="function">
    <text evidence="4">Catalyzes the reversible phosphorylation of S-methyl-5'-thioadenosine (MTA) to adenine and 5-methylthioribose-1-phosphate. Involved in the breakdown of MTA, a major by-product of polyamine biosynthesis. Responsible for the first step in the methionine salvage pathway after MTA has been generated from S-adenosylmethionine. Has broad substrate specificity with 6-aminopurine nucleosides as preferred substrates.</text>
</comment>
<keyword evidence="4" id="KW-0963">Cytoplasm</keyword>
<comment type="pathway">
    <text evidence="4">Amino-acid biosynthesis; L-methionine biosynthesis via salvage pathway; S-methyl-5-thio-alpha-D-ribose 1-phosphate from S-methyl-5'-thioadenosine (phosphorylase route): step 1/1.</text>
</comment>
<comment type="subunit">
    <text evidence="4">Homotrimer.</text>
</comment>
<dbReference type="SUPFAM" id="SSF53167">
    <property type="entry name" value="Purine and uridine phosphorylases"/>
    <property type="match status" value="1"/>
</dbReference>
<evidence type="ECO:0000256" key="3">
    <source>
        <dbReference type="ARBA" id="ARBA00022726"/>
    </source>
</evidence>
<dbReference type="GO" id="GO:0019509">
    <property type="term" value="P:L-methionine salvage from methylthioadenosine"/>
    <property type="evidence" value="ECO:0007669"/>
    <property type="project" value="UniProtKB-UniRule"/>
</dbReference>
<keyword evidence="3 4" id="KW-0660">Purine salvage</keyword>
<dbReference type="InterPro" id="IPR035994">
    <property type="entry name" value="Nucleoside_phosphorylase_sf"/>
</dbReference>
<feature type="binding site" evidence="4">
    <location>
        <position position="13"/>
    </location>
    <ligand>
        <name>phosphate</name>
        <dbReference type="ChEBI" id="CHEBI:43474"/>
    </ligand>
</feature>
<evidence type="ECO:0000256" key="4">
    <source>
        <dbReference type="HAMAP-Rule" id="MF_03155"/>
    </source>
</evidence>
<dbReference type="PANTHER" id="PTHR42679:SF2">
    <property type="entry name" value="S-METHYL-5'-THIOADENOSINE PHOSPHORYLASE"/>
    <property type="match status" value="1"/>
</dbReference>
<organism evidence="6">
    <name type="scientific">Acyrthosiphon pisum</name>
    <name type="common">Pea aphid</name>
    <dbReference type="NCBI Taxonomy" id="7029"/>
    <lineage>
        <taxon>Eukaryota</taxon>
        <taxon>Metazoa</taxon>
        <taxon>Ecdysozoa</taxon>
        <taxon>Arthropoda</taxon>
        <taxon>Hexapoda</taxon>
        <taxon>Insecta</taxon>
        <taxon>Pterygota</taxon>
        <taxon>Neoptera</taxon>
        <taxon>Paraneoptera</taxon>
        <taxon>Hemiptera</taxon>
        <taxon>Sternorrhyncha</taxon>
        <taxon>Aphidomorpha</taxon>
        <taxon>Aphidoidea</taxon>
        <taxon>Aphididae</taxon>
        <taxon>Macrosiphini</taxon>
        <taxon>Acyrthosiphon</taxon>
    </lineage>
</organism>
<dbReference type="GO" id="GO:0006166">
    <property type="term" value="P:purine ribonucleoside salvage"/>
    <property type="evidence" value="ECO:0007669"/>
    <property type="project" value="UniProtKB-KW"/>
</dbReference>
<dbReference type="EC" id="2.4.2.28" evidence="4"/>
<dbReference type="Pfam" id="PF01048">
    <property type="entry name" value="PNP_UDP_1"/>
    <property type="match status" value="1"/>
</dbReference>
<dbReference type="GO" id="GO:0005829">
    <property type="term" value="C:cytosol"/>
    <property type="evidence" value="ECO:0007669"/>
    <property type="project" value="TreeGrafter"/>
</dbReference>
<comment type="catalytic activity">
    <reaction evidence="4">
        <text>S-methyl-5'-thioadenosine + phosphate = 5-(methylsulfanyl)-alpha-D-ribose 1-phosphate + adenine</text>
        <dbReference type="Rhea" id="RHEA:11852"/>
        <dbReference type="ChEBI" id="CHEBI:16708"/>
        <dbReference type="ChEBI" id="CHEBI:17509"/>
        <dbReference type="ChEBI" id="CHEBI:43474"/>
        <dbReference type="ChEBI" id="CHEBI:58533"/>
        <dbReference type="EC" id="2.4.2.28"/>
    </reaction>
</comment>
<feature type="site" description="Important for substrate specificity" evidence="4">
    <location>
        <position position="169"/>
    </location>
</feature>
<dbReference type="GO" id="GO:0005634">
    <property type="term" value="C:nucleus"/>
    <property type="evidence" value="ECO:0007669"/>
    <property type="project" value="UniProtKB-SubCell"/>
</dbReference>
<feature type="binding site" evidence="4">
    <location>
        <position position="188"/>
    </location>
    <ligand>
        <name>phosphate</name>
        <dbReference type="ChEBI" id="CHEBI:43474"/>
    </ligand>
</feature>
<keyword evidence="2 4" id="KW-0808">Transferase</keyword>
<dbReference type="InterPro" id="IPR010044">
    <property type="entry name" value="MTAP"/>
</dbReference>
<dbReference type="Gene3D" id="3.40.50.1580">
    <property type="entry name" value="Nucleoside phosphorylase domain"/>
    <property type="match status" value="1"/>
</dbReference>
<feature type="binding site" evidence="4">
    <location>
        <begin position="211"/>
        <end position="213"/>
    </location>
    <ligand>
        <name>substrate</name>
    </ligand>
</feature>
<comment type="similarity">
    <text evidence="4">Belongs to the PNP/MTAP phosphorylase family. MTAP subfamily.</text>
</comment>
<proteinExistence type="evidence at transcript level"/>
<feature type="site" description="Important for substrate specificity" evidence="4">
    <location>
        <position position="224"/>
    </location>
</feature>
<keyword evidence="4" id="KW-0539">Nucleus</keyword>
<comment type="subcellular location">
    <subcellularLocation>
        <location evidence="4">Cytoplasm</location>
    </subcellularLocation>
    <subcellularLocation>
        <location evidence="4">Nucleus</location>
    </subcellularLocation>
</comment>
<dbReference type="PANTHER" id="PTHR42679">
    <property type="entry name" value="S-METHYL-5'-THIOADENOSINE PHOSPHORYLASE"/>
    <property type="match status" value="1"/>
</dbReference>
<reference evidence="6" key="1">
    <citation type="submission" date="2009-06" db="EMBL/GenBank/DDBJ databases">
        <title>A full-length cDNA resource of the pea aphid, Acyrthosiphon pisum.</title>
        <authorList>
            <person name="Shigenobu S."/>
            <person name="Nakabachi A."/>
            <person name="Richards S."/>
        </authorList>
    </citation>
    <scope>NUCLEOTIDE SEQUENCE</scope>
    <source>
        <strain evidence="6">LSR1</strain>
        <tissue evidence="6">Whole body</tissue>
    </source>
</reference>
<feature type="binding site" evidence="4">
    <location>
        <begin position="88"/>
        <end position="89"/>
    </location>
    <ligand>
        <name>phosphate</name>
        <dbReference type="ChEBI" id="CHEBI:43474"/>
    </ligand>
</feature>
<dbReference type="UniPathway" id="UPA00904">
    <property type="reaction ID" value="UER00873"/>
</dbReference>
<sequence>MKYNVKIGIIGGSGLDDPDFFKDATEERVKTPYGDPSDSLLSGKLNGINCVLLARHGRKHSISPTNINYRANIWALKHLGCTHIIASTATGSLKEEIKPGDLVILDSFIDLTKKRELTMFDKDDKVIHLPIEPPFCSATRNIIIETAQSLGIPVHKTGTAVVIEGPRFSTKAESNVYRSWNADLVNMTLAPEVVLAKEAGLLYASVAMATDYDCWREATEKVNVAKRYQSFSRKC</sequence>
<dbReference type="HAMAP" id="MF_01963">
    <property type="entry name" value="MTAP"/>
    <property type="match status" value="1"/>
</dbReference>
<keyword evidence="1 4" id="KW-0328">Glycosyltransferase</keyword>
<dbReference type="CDD" id="cd09010">
    <property type="entry name" value="MTAP_SsMTAPII_like_MTIP"/>
    <property type="match status" value="1"/>
</dbReference>
<evidence type="ECO:0000313" key="6">
    <source>
        <dbReference type="EMBL" id="BAH71313.1"/>
    </source>
</evidence>
<dbReference type="NCBIfam" id="TIGR01694">
    <property type="entry name" value="MTAP"/>
    <property type="match status" value="1"/>
</dbReference>
<evidence type="ECO:0000256" key="2">
    <source>
        <dbReference type="ARBA" id="ARBA00022679"/>
    </source>
</evidence>
<evidence type="ECO:0000256" key="1">
    <source>
        <dbReference type="ARBA" id="ARBA00022676"/>
    </source>
</evidence>
<dbReference type="InterPro" id="IPR000845">
    <property type="entry name" value="Nucleoside_phosphorylase_d"/>
</dbReference>
<protein>
    <recommendedName>
        <fullName evidence="4">S-methyl-5'-thioadenosine phosphorylase</fullName>
        <ecNumber evidence="4">2.4.2.28</ecNumber>
    </recommendedName>
    <alternativeName>
        <fullName evidence="4">5'-methylthioadenosine phosphorylase</fullName>
        <shortName evidence="4">MTA phosphorylase</shortName>
        <shortName evidence="4">MTAP</shortName>
        <shortName evidence="4">MTAPase</shortName>
    </alternativeName>
</protein>
<dbReference type="EMBL" id="AK340769">
    <property type="protein sequence ID" value="BAH71313.1"/>
    <property type="molecule type" value="mRNA"/>
</dbReference>
<evidence type="ECO:0000259" key="5">
    <source>
        <dbReference type="Pfam" id="PF01048"/>
    </source>
</evidence>
<accession>C4WTU3</accession>
<feature type="domain" description="Nucleoside phosphorylase" evidence="5">
    <location>
        <begin position="6"/>
        <end position="222"/>
    </location>
</feature>
<feature type="binding site" evidence="4">
    <location>
        <position position="187"/>
    </location>
    <ligand>
        <name>substrate</name>
    </ligand>
</feature>
<name>C4WTU3_ACYPI</name>